<dbReference type="CDD" id="cd05233">
    <property type="entry name" value="SDR_c"/>
    <property type="match status" value="1"/>
</dbReference>
<dbReference type="Pfam" id="PF00106">
    <property type="entry name" value="adh_short"/>
    <property type="match status" value="1"/>
</dbReference>
<comment type="similarity">
    <text evidence="1">Belongs to the short-chain dehydrogenases/reductases (SDR) family.</text>
</comment>
<dbReference type="PANTHER" id="PTHR43669">
    <property type="entry name" value="5-KETO-D-GLUCONATE 5-REDUCTASE"/>
    <property type="match status" value="1"/>
</dbReference>
<dbReference type="Gene3D" id="3.40.50.720">
    <property type="entry name" value="NAD(P)-binding Rossmann-like Domain"/>
    <property type="match status" value="1"/>
</dbReference>
<dbReference type="STRING" id="97972.A0A2V1E1E1"/>
<evidence type="ECO:0000313" key="4">
    <source>
        <dbReference type="Proteomes" id="UP000244855"/>
    </source>
</evidence>
<dbReference type="Proteomes" id="UP000244855">
    <property type="component" value="Unassembled WGS sequence"/>
</dbReference>
<reference evidence="3 4" key="1">
    <citation type="journal article" date="2018" name="Sci. Rep.">
        <title>Comparative genomics provides insights into the lifestyle and reveals functional heterogeneity of dark septate endophytic fungi.</title>
        <authorList>
            <person name="Knapp D.G."/>
            <person name="Nemeth J.B."/>
            <person name="Barry K."/>
            <person name="Hainaut M."/>
            <person name="Henrissat B."/>
            <person name="Johnson J."/>
            <person name="Kuo A."/>
            <person name="Lim J.H.P."/>
            <person name="Lipzen A."/>
            <person name="Nolan M."/>
            <person name="Ohm R.A."/>
            <person name="Tamas L."/>
            <person name="Grigoriev I.V."/>
            <person name="Spatafora J.W."/>
            <person name="Nagy L.G."/>
            <person name="Kovacs G.M."/>
        </authorList>
    </citation>
    <scope>NUCLEOTIDE SEQUENCE [LARGE SCALE GENOMIC DNA]</scope>
    <source>
        <strain evidence="3 4">DSE2036</strain>
    </source>
</reference>
<gene>
    <name evidence="3" type="ORF">DM02DRAFT_652948</name>
</gene>
<proteinExistence type="inferred from homology"/>
<keyword evidence="2" id="KW-0560">Oxidoreductase</keyword>
<sequence length="239" mass="25742">METVLIVGATGNIGTAAAKGALSAGRNVLAVVRNSASADKLFQNLGTKDRITTIEADILSENGVQSVVHKVKEGKLPAFQHVYAAAGGAYGTTALKDVTMEEMRKTMRINFETNFAAYCATIPYLLEQNNPNSTWTLCTGSQGELGKRATPAITQGALFSMAVAACQELTGSNIRFNEVLLNGLVEVDRNAERSGVMKASDFAKNYEAILGRPDINGCRIRVDGYKDLTELKYTRKLNL</sequence>
<evidence type="ECO:0000256" key="1">
    <source>
        <dbReference type="ARBA" id="ARBA00006484"/>
    </source>
</evidence>
<name>A0A2V1E1E1_9PLEO</name>
<evidence type="ECO:0000313" key="3">
    <source>
        <dbReference type="EMBL" id="PVI02970.1"/>
    </source>
</evidence>
<organism evidence="3 4">
    <name type="scientific">Periconia macrospinosa</name>
    <dbReference type="NCBI Taxonomy" id="97972"/>
    <lineage>
        <taxon>Eukaryota</taxon>
        <taxon>Fungi</taxon>
        <taxon>Dikarya</taxon>
        <taxon>Ascomycota</taxon>
        <taxon>Pezizomycotina</taxon>
        <taxon>Dothideomycetes</taxon>
        <taxon>Pleosporomycetidae</taxon>
        <taxon>Pleosporales</taxon>
        <taxon>Massarineae</taxon>
        <taxon>Periconiaceae</taxon>
        <taxon>Periconia</taxon>
    </lineage>
</organism>
<accession>A0A2V1E1E1</accession>
<dbReference type="PANTHER" id="PTHR43669:SF3">
    <property type="entry name" value="ALCOHOL DEHYDROGENASE, PUTATIVE (AFU_ORTHOLOGUE AFUA_3G03445)-RELATED"/>
    <property type="match status" value="1"/>
</dbReference>
<dbReference type="GO" id="GO:0016491">
    <property type="term" value="F:oxidoreductase activity"/>
    <property type="evidence" value="ECO:0007669"/>
    <property type="project" value="UniProtKB-KW"/>
</dbReference>
<dbReference type="AlphaFoldDB" id="A0A2V1E1E1"/>
<evidence type="ECO:0000256" key="2">
    <source>
        <dbReference type="ARBA" id="ARBA00023002"/>
    </source>
</evidence>
<dbReference type="SUPFAM" id="SSF51735">
    <property type="entry name" value="NAD(P)-binding Rossmann-fold domains"/>
    <property type="match status" value="1"/>
</dbReference>
<dbReference type="InterPro" id="IPR002347">
    <property type="entry name" value="SDR_fam"/>
</dbReference>
<protein>
    <submittedName>
        <fullName evidence="3">Putative short-chain dehydrogenases/reductase</fullName>
    </submittedName>
</protein>
<dbReference type="OrthoDB" id="10254221at2759"/>
<dbReference type="InterPro" id="IPR036291">
    <property type="entry name" value="NAD(P)-bd_dom_sf"/>
</dbReference>
<dbReference type="EMBL" id="KZ805336">
    <property type="protein sequence ID" value="PVI02970.1"/>
    <property type="molecule type" value="Genomic_DNA"/>
</dbReference>
<keyword evidence="4" id="KW-1185">Reference proteome</keyword>